<accession>A0A0K6H2Z8</accession>
<dbReference type="EMBL" id="CYHA01000005">
    <property type="protein sequence ID" value="CUA85270.1"/>
    <property type="molecule type" value="Genomic_DNA"/>
</dbReference>
<dbReference type="OrthoDB" id="8562683at2"/>
<name>A0A0K6H2Z8_9NEIS</name>
<evidence type="ECO:0000313" key="2">
    <source>
        <dbReference type="EMBL" id="CUA85270.1"/>
    </source>
</evidence>
<feature type="region of interest" description="Disordered" evidence="1">
    <location>
        <begin position="65"/>
        <end position="84"/>
    </location>
</feature>
<evidence type="ECO:0000256" key="1">
    <source>
        <dbReference type="SAM" id="MobiDB-lite"/>
    </source>
</evidence>
<protein>
    <recommendedName>
        <fullName evidence="4">DUF2802 domain-containing protein</fullName>
    </recommendedName>
</protein>
<evidence type="ECO:0000313" key="3">
    <source>
        <dbReference type="Proteomes" id="UP000243535"/>
    </source>
</evidence>
<feature type="compositionally biased region" description="Low complexity" evidence="1">
    <location>
        <begin position="67"/>
        <end position="80"/>
    </location>
</feature>
<dbReference type="InterPro" id="IPR021244">
    <property type="entry name" value="DUF2802"/>
</dbReference>
<gene>
    <name evidence="2" type="ORF">Ga0061063_2338</name>
</gene>
<dbReference type="RefSeq" id="WP_054287002.1">
    <property type="nucleotide sequence ID" value="NZ_CYHA01000005.1"/>
</dbReference>
<dbReference type="Proteomes" id="UP000243535">
    <property type="component" value="Unassembled WGS sequence"/>
</dbReference>
<evidence type="ECO:0008006" key="4">
    <source>
        <dbReference type="Google" id="ProtNLM"/>
    </source>
</evidence>
<dbReference type="STRING" id="375574.GCA_001418035_02123"/>
<proteinExistence type="predicted"/>
<dbReference type="Pfam" id="PF10975">
    <property type="entry name" value="DUF2802"/>
    <property type="match status" value="1"/>
</dbReference>
<sequence>MTFGMIVFAVAVVLALGGAAAYVWWRQHQAGGVDVTASHLDSLQAQISQLQRELSRTLSRLEKLEQRASAPARPTPSAEPVAGNGSYNQAIQLVRMGLSAVEVAERCGISRSEAELIVSLYRNNSPS</sequence>
<reference evidence="3" key="1">
    <citation type="submission" date="2015-08" db="EMBL/GenBank/DDBJ databases">
        <authorList>
            <person name="Varghese N."/>
        </authorList>
    </citation>
    <scope>NUCLEOTIDE SEQUENCE [LARGE SCALE GENOMIC DNA]</scope>
    <source>
        <strain evidence="3">DSM 17901</strain>
    </source>
</reference>
<keyword evidence="3" id="KW-1185">Reference proteome</keyword>
<dbReference type="AlphaFoldDB" id="A0A0K6H2Z8"/>
<organism evidence="2 3">
    <name type="scientific">Gulbenkiania indica</name>
    <dbReference type="NCBI Taxonomy" id="375574"/>
    <lineage>
        <taxon>Bacteria</taxon>
        <taxon>Pseudomonadati</taxon>
        <taxon>Pseudomonadota</taxon>
        <taxon>Betaproteobacteria</taxon>
        <taxon>Neisseriales</taxon>
        <taxon>Chromobacteriaceae</taxon>
        <taxon>Gulbenkiania</taxon>
    </lineage>
</organism>